<dbReference type="Gramene" id="PGSC0003DMT400090414">
    <property type="protein sequence ID" value="PGSC0003DMT400090414"/>
    <property type="gene ID" value="PGSC0003DMG400039985"/>
</dbReference>
<evidence type="ECO:0000313" key="2">
    <source>
        <dbReference type="Proteomes" id="UP000011115"/>
    </source>
</evidence>
<protein>
    <submittedName>
        <fullName evidence="1">Uncharacterized protein</fullName>
    </submittedName>
</protein>
<dbReference type="Proteomes" id="UP000011115">
    <property type="component" value="Unassembled WGS sequence"/>
</dbReference>
<name>M1DKC1_SOLTU</name>
<accession>M1DKC1</accession>
<dbReference type="eggNOG" id="ENOG502R80J">
    <property type="taxonomic scope" value="Eukaryota"/>
</dbReference>
<reference evidence="1" key="2">
    <citation type="submission" date="2015-06" db="UniProtKB">
        <authorList>
            <consortium name="EnsemblPlants"/>
        </authorList>
    </citation>
    <scope>IDENTIFICATION</scope>
    <source>
        <strain evidence="1">DM1-3 516 R44</strain>
    </source>
</reference>
<keyword evidence="2" id="KW-1185">Reference proteome</keyword>
<evidence type="ECO:0000313" key="1">
    <source>
        <dbReference type="EnsemblPlants" id="PGSC0003DMT400090414"/>
    </source>
</evidence>
<dbReference type="PaxDb" id="4113-PGSC0003DMT400090414"/>
<dbReference type="HOGENOM" id="CLU_580625_0_0_1"/>
<sequence>MKPKDECKDIPVQIKTEGAEILLTQAKQENCDSKEISKSNLDDNKEDPLPFVLIMTYTNVRGGVPLHITKTGVEVTVNKAQKLFGIYSHKTREQLVDNKVVDLLWERSDLLILDGTRLMHTHIFINFPFDLGESIPPSIMFKSMDIQLDISHYLSIELYSSVIVLDGTTKGGKFLGEMLVAKWVDKPVNLDCHDHFQNHLSKLYYWSFLAQLEQSVEMANEFDFEGLVMIGVVDSKINACLVAANFNSEMQLATLAAMSPEWKVLKLRSNYKLKLQAVHPIGYTFYGAIEMVELVVRHILRLDIVAMHRFGGERASNVVHQYFKKDNFSLDGSDHVKQYLLYHNSSASGASSDPSSTLDAILVINVQKLCKNNRVNSGIIKAANQITILFIMAFTCSSQGIYNTPSFQMKFLDMNLEVKVLSGGRSIVVIHNDFIRAYGLDATNMTDLVDIIGPSKMLESFIWDPGPIIYC</sequence>
<proteinExistence type="predicted"/>
<reference evidence="2" key="1">
    <citation type="journal article" date="2011" name="Nature">
        <title>Genome sequence and analysis of the tuber crop potato.</title>
        <authorList>
            <consortium name="The Potato Genome Sequencing Consortium"/>
        </authorList>
    </citation>
    <scope>NUCLEOTIDE SEQUENCE [LARGE SCALE GENOMIC DNA]</scope>
    <source>
        <strain evidence="2">cv. DM1-3 516 R44</strain>
    </source>
</reference>
<organism evidence="1 2">
    <name type="scientific">Solanum tuberosum</name>
    <name type="common">Potato</name>
    <dbReference type="NCBI Taxonomy" id="4113"/>
    <lineage>
        <taxon>Eukaryota</taxon>
        <taxon>Viridiplantae</taxon>
        <taxon>Streptophyta</taxon>
        <taxon>Embryophyta</taxon>
        <taxon>Tracheophyta</taxon>
        <taxon>Spermatophyta</taxon>
        <taxon>Magnoliopsida</taxon>
        <taxon>eudicotyledons</taxon>
        <taxon>Gunneridae</taxon>
        <taxon>Pentapetalae</taxon>
        <taxon>asterids</taxon>
        <taxon>lamiids</taxon>
        <taxon>Solanales</taxon>
        <taxon>Solanaceae</taxon>
        <taxon>Solanoideae</taxon>
        <taxon>Solaneae</taxon>
        <taxon>Solanum</taxon>
    </lineage>
</organism>
<dbReference type="InParanoid" id="M1DKC1"/>
<dbReference type="AlphaFoldDB" id="M1DKC1"/>
<dbReference type="EnsemblPlants" id="PGSC0003DMT400090414">
    <property type="protein sequence ID" value="PGSC0003DMT400090414"/>
    <property type="gene ID" value="PGSC0003DMG400039985"/>
</dbReference>